<evidence type="ECO:0000313" key="2">
    <source>
        <dbReference type="WBParaSite" id="SSLN_0001867501-mRNA-1"/>
    </source>
</evidence>
<reference evidence="2" key="1">
    <citation type="submission" date="2016-06" db="UniProtKB">
        <authorList>
            <consortium name="WormBaseParasite"/>
        </authorList>
    </citation>
    <scope>IDENTIFICATION</scope>
</reference>
<dbReference type="WBParaSite" id="SSLN_0001867501-mRNA-1">
    <property type="protein sequence ID" value="SSLN_0001867501-mRNA-1"/>
    <property type="gene ID" value="SSLN_0001867501"/>
</dbReference>
<organism evidence="2">
    <name type="scientific">Schistocephalus solidus</name>
    <name type="common">Tapeworm</name>
    <dbReference type="NCBI Taxonomy" id="70667"/>
    <lineage>
        <taxon>Eukaryota</taxon>
        <taxon>Metazoa</taxon>
        <taxon>Spiralia</taxon>
        <taxon>Lophotrochozoa</taxon>
        <taxon>Platyhelminthes</taxon>
        <taxon>Cestoda</taxon>
        <taxon>Eucestoda</taxon>
        <taxon>Diphyllobothriidea</taxon>
        <taxon>Diphyllobothriidae</taxon>
        <taxon>Schistocephalus</taxon>
    </lineage>
</organism>
<sequence>LKAELLRLQAILNMESENVQRLQREKAKLEQEILDVEMGYTSLLQTCCTYKLDGSIDLDQSPELEINEKHKNRVCQLLEVARNYDPRLPTGNVLSGNQNHMDTFGFLHNFTDPDHALLYLCNRLSIFYTLRSSEETVRKLQWASLLDADFQQVPRPSRVRVSQGMNSQLGPEASSCVGGKVICMRADEDNLKIGR</sequence>
<dbReference type="AlphaFoldDB" id="A0A183TNE8"/>
<proteinExistence type="predicted"/>
<protein>
    <submittedName>
        <fullName evidence="2">CUPID domain-containing protein</fullName>
    </submittedName>
</protein>
<name>A0A183TNE8_SCHSO</name>
<evidence type="ECO:0000256" key="1">
    <source>
        <dbReference type="SAM" id="Coils"/>
    </source>
</evidence>
<accession>A0A183TNE8</accession>
<feature type="coiled-coil region" evidence="1">
    <location>
        <begin position="5"/>
        <end position="39"/>
    </location>
</feature>
<keyword evidence="1" id="KW-0175">Coiled coil</keyword>